<dbReference type="OrthoDB" id="9813379at2"/>
<gene>
    <name evidence="1" type="ordered locus">UWK_00257</name>
</gene>
<dbReference type="AlphaFoldDB" id="M1P556"/>
<dbReference type="STRING" id="1167006.UWK_00257"/>
<organism evidence="1 2">
    <name type="scientific">Desulfocapsa sulfexigens (strain DSM 10523 / SB164P1)</name>
    <dbReference type="NCBI Taxonomy" id="1167006"/>
    <lineage>
        <taxon>Bacteria</taxon>
        <taxon>Pseudomonadati</taxon>
        <taxon>Thermodesulfobacteriota</taxon>
        <taxon>Desulfobulbia</taxon>
        <taxon>Desulfobulbales</taxon>
        <taxon>Desulfocapsaceae</taxon>
        <taxon>Desulfocapsa</taxon>
    </lineage>
</organism>
<dbReference type="RefSeq" id="WP_015402541.1">
    <property type="nucleotide sequence ID" value="NC_020304.1"/>
</dbReference>
<keyword evidence="2" id="KW-1185">Reference proteome</keyword>
<dbReference type="PATRIC" id="fig|1167006.5.peg.292"/>
<evidence type="ECO:0000313" key="2">
    <source>
        <dbReference type="Proteomes" id="UP000011721"/>
    </source>
</evidence>
<dbReference type="KEGG" id="dsf:UWK_00257"/>
<dbReference type="HOGENOM" id="CLU_097039_4_0_7"/>
<protein>
    <recommendedName>
        <fullName evidence="3">DUF192 domain-containing protein</fullName>
    </recommendedName>
</protein>
<dbReference type="EMBL" id="CP003985">
    <property type="protein sequence ID" value="AGF76842.1"/>
    <property type="molecule type" value="Genomic_DNA"/>
</dbReference>
<name>M1P556_DESSD</name>
<dbReference type="Gene3D" id="2.60.120.1140">
    <property type="entry name" value="Protein of unknown function DUF192"/>
    <property type="match status" value="1"/>
</dbReference>
<dbReference type="InterPro" id="IPR038695">
    <property type="entry name" value="Saro_0823-like_sf"/>
</dbReference>
<dbReference type="PANTHER" id="PTHR37953">
    <property type="entry name" value="UPF0127 PROTEIN MJ1496"/>
    <property type="match status" value="1"/>
</dbReference>
<evidence type="ECO:0008006" key="3">
    <source>
        <dbReference type="Google" id="ProtNLM"/>
    </source>
</evidence>
<dbReference type="eggNOG" id="COG1430">
    <property type="taxonomic scope" value="Bacteria"/>
</dbReference>
<dbReference type="InterPro" id="IPR003795">
    <property type="entry name" value="DUF192"/>
</dbReference>
<accession>M1P556</accession>
<evidence type="ECO:0000313" key="1">
    <source>
        <dbReference type="EMBL" id="AGF76842.1"/>
    </source>
</evidence>
<reference evidence="2" key="1">
    <citation type="journal article" date="2013" name="Stand. Genomic Sci.">
        <title>Complete genome sequence of Desulfocapsa sulfexigens, a marine deltaproteobacterium specialized in disproportionating inorganic sulfur compounds.</title>
        <authorList>
            <person name="Finster K.W."/>
            <person name="Kjeldsen K.U."/>
            <person name="Kube M."/>
            <person name="Reinhardt R."/>
            <person name="Mussmann M."/>
            <person name="Amann R."/>
            <person name="Schreiber L."/>
        </authorList>
    </citation>
    <scope>NUCLEOTIDE SEQUENCE [LARGE SCALE GENOMIC DNA]</scope>
    <source>
        <strain evidence="2">DSM 10523 / SB164P1</strain>
    </source>
</reference>
<dbReference type="PANTHER" id="PTHR37953:SF1">
    <property type="entry name" value="UPF0127 PROTEIN MJ1496"/>
    <property type="match status" value="1"/>
</dbReference>
<dbReference type="Proteomes" id="UP000011721">
    <property type="component" value="Chromosome"/>
</dbReference>
<sequence>MITGKISINSSPETSLYHIRKTETFFERGRGLLGCTGLEEGHGMLISPCNSIHTFFMKFPIDVIFLSNDNRILAIHLNMKPQRFSRSANASSVLELMAGQTDISGLQTGDTLLWEPLQ</sequence>
<proteinExistence type="predicted"/>
<dbReference type="Pfam" id="PF02643">
    <property type="entry name" value="DUF192"/>
    <property type="match status" value="1"/>
</dbReference>